<keyword evidence="5 6" id="KW-0472">Membrane</keyword>
<dbReference type="EMBL" id="JAFLNL010000007">
    <property type="protein sequence ID" value="MBO0354978.1"/>
    <property type="molecule type" value="Genomic_DNA"/>
</dbReference>
<protein>
    <submittedName>
        <fullName evidence="8">MMPL family transporter</fullName>
    </submittedName>
</protein>
<feature type="transmembrane region" description="Helical" evidence="6">
    <location>
        <begin position="322"/>
        <end position="347"/>
    </location>
</feature>
<dbReference type="Pfam" id="PF03176">
    <property type="entry name" value="MMPL"/>
    <property type="match status" value="2"/>
</dbReference>
<dbReference type="Gene3D" id="1.20.1640.10">
    <property type="entry name" value="Multidrug efflux transporter AcrB transmembrane domain"/>
    <property type="match status" value="2"/>
</dbReference>
<comment type="caution">
    <text evidence="8">The sequence shown here is derived from an EMBL/GenBank/DDBJ whole genome shotgun (WGS) entry which is preliminary data.</text>
</comment>
<feature type="transmembrane region" description="Helical" evidence="6">
    <location>
        <begin position="644"/>
        <end position="666"/>
    </location>
</feature>
<organism evidence="8 9">
    <name type="scientific">Flagellimonas aurea</name>
    <dbReference type="NCBI Taxonomy" id="2915619"/>
    <lineage>
        <taxon>Bacteria</taxon>
        <taxon>Pseudomonadati</taxon>
        <taxon>Bacteroidota</taxon>
        <taxon>Flavobacteriia</taxon>
        <taxon>Flavobacteriales</taxon>
        <taxon>Flavobacteriaceae</taxon>
        <taxon>Flagellimonas</taxon>
    </lineage>
</organism>
<evidence type="ECO:0000256" key="5">
    <source>
        <dbReference type="ARBA" id="ARBA00023136"/>
    </source>
</evidence>
<feature type="transmembrane region" description="Helical" evidence="6">
    <location>
        <begin position="359"/>
        <end position="381"/>
    </location>
</feature>
<keyword evidence="2" id="KW-1003">Cell membrane</keyword>
<dbReference type="PROSITE" id="PS50156">
    <property type="entry name" value="SSD"/>
    <property type="match status" value="2"/>
</dbReference>
<evidence type="ECO:0000256" key="6">
    <source>
        <dbReference type="SAM" id="Phobius"/>
    </source>
</evidence>
<dbReference type="InterPro" id="IPR004869">
    <property type="entry name" value="MMPL_dom"/>
</dbReference>
<keyword evidence="3 6" id="KW-0812">Transmembrane</keyword>
<dbReference type="RefSeq" id="WP_207034679.1">
    <property type="nucleotide sequence ID" value="NZ_JAFLNL010000007.1"/>
</dbReference>
<feature type="domain" description="SSD" evidence="7">
    <location>
        <begin position="642"/>
        <end position="770"/>
    </location>
</feature>
<feature type="transmembrane region" description="Helical" evidence="6">
    <location>
        <begin position="281"/>
        <end position="302"/>
    </location>
</feature>
<dbReference type="Proteomes" id="UP000664044">
    <property type="component" value="Unassembled WGS sequence"/>
</dbReference>
<reference evidence="8 9" key="1">
    <citation type="submission" date="2021-03" db="EMBL/GenBank/DDBJ databases">
        <title>Muricauda lutimaris sp. nov. and Muricauda ruestringensis sp. nov, two marine members of the Flavobacteriaceae isolated from deep sea sediments of Western Pacific.</title>
        <authorList>
            <person name="Zhao S."/>
            <person name="Liu R."/>
        </authorList>
    </citation>
    <scope>NUCLEOTIDE SEQUENCE [LARGE SCALE GENOMIC DNA]</scope>
    <source>
        <strain evidence="8 9">BC31-1-A7</strain>
    </source>
</reference>
<feature type="transmembrane region" description="Helical" evidence="6">
    <location>
        <begin position="748"/>
        <end position="769"/>
    </location>
</feature>
<dbReference type="InterPro" id="IPR050545">
    <property type="entry name" value="Mycobact_MmpL"/>
</dbReference>
<proteinExistence type="predicted"/>
<dbReference type="InterPro" id="IPR000731">
    <property type="entry name" value="SSD"/>
</dbReference>
<evidence type="ECO:0000256" key="2">
    <source>
        <dbReference type="ARBA" id="ARBA00022475"/>
    </source>
</evidence>
<feature type="transmembrane region" description="Helical" evidence="6">
    <location>
        <begin position="713"/>
        <end position="736"/>
    </location>
</feature>
<evidence type="ECO:0000313" key="8">
    <source>
        <dbReference type="EMBL" id="MBO0354978.1"/>
    </source>
</evidence>
<feature type="transmembrane region" description="Helical" evidence="6">
    <location>
        <begin position="618"/>
        <end position="637"/>
    </location>
</feature>
<feature type="transmembrane region" description="Helical" evidence="6">
    <location>
        <begin position="21"/>
        <end position="39"/>
    </location>
</feature>
<dbReference type="PANTHER" id="PTHR33406">
    <property type="entry name" value="MEMBRANE PROTEIN MJ1562-RELATED"/>
    <property type="match status" value="1"/>
</dbReference>
<evidence type="ECO:0000256" key="1">
    <source>
        <dbReference type="ARBA" id="ARBA00004651"/>
    </source>
</evidence>
<dbReference type="SUPFAM" id="SSF82866">
    <property type="entry name" value="Multidrug efflux transporter AcrB transmembrane domain"/>
    <property type="match status" value="2"/>
</dbReference>
<gene>
    <name evidence="8" type="ORF">J0656_13220</name>
</gene>
<sequence>MVAKLTKGFWPKVAGIILRNRILILLTVIGITVFLAMQWKNMQFSNTEANILPDDHPASIQYNAFTKIFGEEGNAIVLAIRDSALFTPKNFNRWNTLSKQLDAFPEVDYVISLENLKELIKDNETQTFSMEPLISRAPKTKQEIDSLTNHLFKELPFYDNLVYNPESGTIQTIVYLDKDIMNTAVRNEFILNDLAELVEDFEQETQMDVRISGMPYIRTWNTKSIIDEIGLFIVGALLVTSLIFFFFFRSFRATFISMCVVIIGVMWAFGILGLLRYEITILTALIPPLIIVIGIPNCIFLINKYQQEVKKHGNQALSLQRVISKIGNATLMTNITTASGFATFIILDSDLLKEFGIVASINIVGIFILSLLIIPIIYSFMPLPKTKHLKHLNKKWMDYFVNWMENIVRNHRIAVYITTVAVLVLSIIGIYQMRITGSRIEDLPKNSHFYKDIQFFEAEFDGIMPMEIVVDTKRKNGVVKPATLKRMDRLGTVIDEIPELSRPISIVDLVKYSKQAYYNGIPKYYQLPTSQENTFIMSAVQKSSTGGADLLQSFVDSTGQTARLTTYMRDVKIDRMEEIEKDVQQAITKEFPDERYNVFMTGKALLFLKGTKYLVKNLLLSLALAIGLISLFMAYLFRSFRMVIISLVPNLLPLVITAGLMGYLGVPIKPSTILVFSIAFGISVDDTIHFLAKYRQELTANRWHIKRSVYAALRETGVSMFYTSIVLFFGFSVFIISSFGGTKALGGLVSATLLFAMLSNLILLPSLLLSLERSIANKQVLKKPQIDILPQDEDNPKEK</sequence>
<feature type="domain" description="SSD" evidence="7">
    <location>
        <begin position="255"/>
        <end position="380"/>
    </location>
</feature>
<feature type="transmembrane region" description="Helical" evidence="6">
    <location>
        <begin position="255"/>
        <end position="275"/>
    </location>
</feature>
<evidence type="ECO:0000256" key="4">
    <source>
        <dbReference type="ARBA" id="ARBA00022989"/>
    </source>
</evidence>
<feature type="transmembrane region" description="Helical" evidence="6">
    <location>
        <begin position="229"/>
        <end position="248"/>
    </location>
</feature>
<feature type="transmembrane region" description="Helical" evidence="6">
    <location>
        <begin position="672"/>
        <end position="692"/>
    </location>
</feature>
<keyword evidence="9" id="KW-1185">Reference proteome</keyword>
<feature type="transmembrane region" description="Helical" evidence="6">
    <location>
        <begin position="413"/>
        <end position="431"/>
    </location>
</feature>
<accession>A0ABS3G6C5</accession>
<comment type="subcellular location">
    <subcellularLocation>
        <location evidence="1">Cell membrane</location>
        <topology evidence="1">Multi-pass membrane protein</topology>
    </subcellularLocation>
</comment>
<evidence type="ECO:0000256" key="3">
    <source>
        <dbReference type="ARBA" id="ARBA00022692"/>
    </source>
</evidence>
<keyword evidence="4 6" id="KW-1133">Transmembrane helix</keyword>
<dbReference type="PANTHER" id="PTHR33406:SF12">
    <property type="entry name" value="BLR2997 PROTEIN"/>
    <property type="match status" value="1"/>
</dbReference>
<evidence type="ECO:0000259" key="7">
    <source>
        <dbReference type="PROSITE" id="PS50156"/>
    </source>
</evidence>
<evidence type="ECO:0000313" key="9">
    <source>
        <dbReference type="Proteomes" id="UP000664044"/>
    </source>
</evidence>
<name>A0ABS3G6C5_9FLAO</name>